<keyword evidence="5" id="KW-1185">Reference proteome</keyword>
<evidence type="ECO:0000256" key="2">
    <source>
        <dbReference type="PROSITE-ProRule" id="PRU00335"/>
    </source>
</evidence>
<dbReference type="PROSITE" id="PS50977">
    <property type="entry name" value="HTH_TETR_2"/>
    <property type="match status" value="1"/>
</dbReference>
<dbReference type="PANTHER" id="PTHR30328">
    <property type="entry name" value="TRANSCRIPTIONAL REPRESSOR"/>
    <property type="match status" value="1"/>
</dbReference>
<dbReference type="Gene3D" id="1.10.357.10">
    <property type="entry name" value="Tetracycline Repressor, domain 2"/>
    <property type="match status" value="1"/>
</dbReference>
<evidence type="ECO:0000313" key="5">
    <source>
        <dbReference type="Proteomes" id="UP000474175"/>
    </source>
</evidence>
<organism evidence="4 5">
    <name type="scientific">Spirosoma terrae</name>
    <dbReference type="NCBI Taxonomy" id="1968276"/>
    <lineage>
        <taxon>Bacteria</taxon>
        <taxon>Pseudomonadati</taxon>
        <taxon>Bacteroidota</taxon>
        <taxon>Cytophagia</taxon>
        <taxon>Cytophagales</taxon>
        <taxon>Cytophagaceae</taxon>
        <taxon>Spirosoma</taxon>
    </lineage>
</organism>
<comment type="caution">
    <text evidence="4">The sequence shown here is derived from an EMBL/GenBank/DDBJ whole genome shotgun (WGS) entry which is preliminary data.</text>
</comment>
<dbReference type="GO" id="GO:0003677">
    <property type="term" value="F:DNA binding"/>
    <property type="evidence" value="ECO:0007669"/>
    <property type="project" value="UniProtKB-UniRule"/>
</dbReference>
<feature type="domain" description="HTH tetR-type" evidence="3">
    <location>
        <begin position="7"/>
        <end position="67"/>
    </location>
</feature>
<dbReference type="PRINTS" id="PR00455">
    <property type="entry name" value="HTHTETR"/>
</dbReference>
<evidence type="ECO:0000313" key="4">
    <source>
        <dbReference type="EMBL" id="NDU95596.1"/>
    </source>
</evidence>
<protein>
    <submittedName>
        <fullName evidence="4">TetR/AcrR family transcriptional regulator</fullName>
    </submittedName>
</protein>
<dbReference type="EMBL" id="JAAFZH010000004">
    <property type="protein sequence ID" value="NDU95596.1"/>
    <property type="molecule type" value="Genomic_DNA"/>
</dbReference>
<dbReference type="RefSeq" id="WP_163947929.1">
    <property type="nucleotide sequence ID" value="NZ_JAAFZH010000004.1"/>
</dbReference>
<feature type="DNA-binding region" description="H-T-H motif" evidence="2">
    <location>
        <begin position="30"/>
        <end position="49"/>
    </location>
</feature>
<dbReference type="InterPro" id="IPR036271">
    <property type="entry name" value="Tet_transcr_reg_TetR-rel_C_sf"/>
</dbReference>
<proteinExistence type="predicted"/>
<dbReference type="PANTHER" id="PTHR30328:SF54">
    <property type="entry name" value="HTH-TYPE TRANSCRIPTIONAL REPRESSOR SCO4008"/>
    <property type="match status" value="1"/>
</dbReference>
<dbReference type="InterPro" id="IPR001647">
    <property type="entry name" value="HTH_TetR"/>
</dbReference>
<keyword evidence="1 2" id="KW-0238">DNA-binding</keyword>
<dbReference type="SUPFAM" id="SSF46689">
    <property type="entry name" value="Homeodomain-like"/>
    <property type="match status" value="1"/>
</dbReference>
<reference evidence="4 5" key="1">
    <citation type="submission" date="2020-02" db="EMBL/GenBank/DDBJ databases">
        <title>Draft genome sequence of two Spirosoma agri KCTC 52727 and Spirosoma terrae KCTC 52035.</title>
        <authorList>
            <person name="Rojas J."/>
            <person name="Ambika Manirajan B."/>
            <person name="Suarez C."/>
            <person name="Ratering S."/>
            <person name="Schnell S."/>
        </authorList>
    </citation>
    <scope>NUCLEOTIDE SEQUENCE [LARGE SCALE GENOMIC DNA]</scope>
    <source>
        <strain evidence="4 5">KCTC 52035</strain>
    </source>
</reference>
<dbReference type="SUPFAM" id="SSF48498">
    <property type="entry name" value="Tetracyclin repressor-like, C-terminal domain"/>
    <property type="match status" value="1"/>
</dbReference>
<dbReference type="InterPro" id="IPR009057">
    <property type="entry name" value="Homeodomain-like_sf"/>
</dbReference>
<sequence>MTCSPFKSTEEKIREAAKRVFLEKGFDGATSRDIADAAGINIALTNYYFRSKEKLFMSIFEEMFQLFFNGIAEIMNKPIGFREKIAELIDHDFELLKKNPSLAIFVMNEIHRNPDRMATSIEVLKKVHHSQFEAQLQQEIERGAVRPITAMHLMPLIFCNIQFLFMGKAMHMKMWQVDEVGFDAFANKHKELVKDLVLTYLYEYEKVT</sequence>
<name>A0A6L9L4T3_9BACT</name>
<dbReference type="Gene3D" id="1.10.10.60">
    <property type="entry name" value="Homeodomain-like"/>
    <property type="match status" value="1"/>
</dbReference>
<evidence type="ECO:0000256" key="1">
    <source>
        <dbReference type="ARBA" id="ARBA00023125"/>
    </source>
</evidence>
<gene>
    <name evidence="4" type="ORF">GK108_11985</name>
</gene>
<dbReference type="AlphaFoldDB" id="A0A6L9L4T3"/>
<dbReference type="Proteomes" id="UP000474175">
    <property type="component" value="Unassembled WGS sequence"/>
</dbReference>
<dbReference type="Pfam" id="PF00440">
    <property type="entry name" value="TetR_N"/>
    <property type="match status" value="1"/>
</dbReference>
<accession>A0A6L9L4T3</accession>
<dbReference type="InterPro" id="IPR050109">
    <property type="entry name" value="HTH-type_TetR-like_transc_reg"/>
</dbReference>
<evidence type="ECO:0000259" key="3">
    <source>
        <dbReference type="PROSITE" id="PS50977"/>
    </source>
</evidence>